<feature type="domain" description="Exocyst complex component EXOC6/Sec15 N-terminal" evidence="6">
    <location>
        <begin position="46"/>
        <end position="213"/>
    </location>
</feature>
<dbReference type="InterPro" id="IPR048359">
    <property type="entry name" value="EXOC6_Sec15_N"/>
</dbReference>
<dbReference type="GO" id="GO:0000145">
    <property type="term" value="C:exocyst"/>
    <property type="evidence" value="ECO:0007669"/>
    <property type="project" value="TreeGrafter"/>
</dbReference>
<organism evidence="7 9">
    <name type="scientific">Anaeramoeba flamelloides</name>
    <dbReference type="NCBI Taxonomy" id="1746091"/>
    <lineage>
        <taxon>Eukaryota</taxon>
        <taxon>Metamonada</taxon>
        <taxon>Anaeramoebidae</taxon>
        <taxon>Anaeramoeba</taxon>
    </lineage>
</organism>
<dbReference type="GO" id="GO:0006886">
    <property type="term" value="P:intracellular protein transport"/>
    <property type="evidence" value="ECO:0007669"/>
    <property type="project" value="InterPro"/>
</dbReference>
<dbReference type="GO" id="GO:0006893">
    <property type="term" value="P:Golgi to plasma membrane transport"/>
    <property type="evidence" value="ECO:0007669"/>
    <property type="project" value="TreeGrafter"/>
</dbReference>
<dbReference type="PANTHER" id="PTHR12702:SF0">
    <property type="entry name" value="EXOCYST COMPLEX COMPONENT 6"/>
    <property type="match status" value="1"/>
</dbReference>
<dbReference type="AlphaFoldDB" id="A0AAV8A2F4"/>
<keyword evidence="2" id="KW-0813">Transport</keyword>
<feature type="domain" description="Exocyst complex subunit EXOC6/Sec15 C-terminal" evidence="5">
    <location>
        <begin position="366"/>
        <end position="691"/>
    </location>
</feature>
<dbReference type="InterPro" id="IPR042044">
    <property type="entry name" value="EXOC6PINT-1/Sec15/Tip20_C_dom2"/>
</dbReference>
<keyword evidence="4" id="KW-0175">Coiled coil</keyword>
<dbReference type="Gene3D" id="1.10.357.30">
    <property type="entry name" value="Exocyst complex subunit Sec15 C-terminal domain, N-terminal subdomain"/>
    <property type="match status" value="1"/>
</dbReference>
<evidence type="ECO:0000256" key="4">
    <source>
        <dbReference type="ARBA" id="ARBA00023054"/>
    </source>
</evidence>
<dbReference type="PANTHER" id="PTHR12702">
    <property type="entry name" value="SEC15"/>
    <property type="match status" value="1"/>
</dbReference>
<evidence type="ECO:0000313" key="7">
    <source>
        <dbReference type="EMBL" id="KAJ3446409.1"/>
    </source>
</evidence>
<evidence type="ECO:0000259" key="5">
    <source>
        <dbReference type="Pfam" id="PF04091"/>
    </source>
</evidence>
<dbReference type="EMBL" id="JAOAOG010000143">
    <property type="protein sequence ID" value="KAJ6245515.1"/>
    <property type="molecule type" value="Genomic_DNA"/>
</dbReference>
<dbReference type="Pfam" id="PF04091">
    <property type="entry name" value="Sec15_C"/>
    <property type="match status" value="1"/>
</dbReference>
<keyword evidence="3" id="KW-0268">Exocytosis</keyword>
<comment type="similarity">
    <text evidence="1">Belongs to the SEC15 family.</text>
</comment>
<reference evidence="8" key="1">
    <citation type="submission" date="2022-08" db="EMBL/GenBank/DDBJ databases">
        <title>Novel sulfate-reducing endosymbionts in the free-living metamonad Anaeramoeba.</title>
        <authorList>
            <person name="Jerlstrom-Hultqvist J."/>
            <person name="Cepicka I."/>
            <person name="Gallot-Lavallee L."/>
            <person name="Salas-Leiva D."/>
            <person name="Curtis B.A."/>
            <person name="Zahonova K."/>
            <person name="Pipaliya S."/>
            <person name="Dacks J."/>
            <person name="Roger A.J."/>
        </authorList>
    </citation>
    <scope>NUCLEOTIDE SEQUENCE</scope>
    <source>
        <strain evidence="8">Schooner1</strain>
    </source>
</reference>
<proteinExistence type="inferred from homology"/>
<evidence type="ECO:0000313" key="8">
    <source>
        <dbReference type="EMBL" id="KAJ6245515.1"/>
    </source>
</evidence>
<evidence type="ECO:0000313" key="10">
    <source>
        <dbReference type="Proteomes" id="UP001150062"/>
    </source>
</evidence>
<sequence length="737" mass="86488">MSKKQINNTQKNNENLIENFIKNDEIESMIKTAFEEGEEQTLLQNLESYEKKKGRNIETLCSYNFNNFVHSVGELFEIKTQSVNLKSLISTINNELQESGTQVVEQGRNLLGLRVQLKNIYSAIDVLDQFQSVMKLCEKTNNYVKEQEYHLALKTLDLLEKYLTLFTNFNFSKEIKRRIPYIKLRIDTEIRERLNNWLTTYHEKSVEIAQEAFRQQANGNIIAVDQFESDGFDFRFIYNCLFVFKTLDKVNEIQKYYTDMRKKQSDLIHTTKINPFDFVSQYKKYLEQIAGFFLVEITVFNHTNNLIAKSHIDNLWEISLSKIKTVVSPPFEYLHNPEPHKLLELKNLTLSFCRTLELYSYDCTLLLDFLFEISQKFSDILSKSVNKKLSEIVGNFSDNRMKKSEVEKYKNEIINYLYFTEKSLKSKKYKKGFHFTIMVPKVCKEIDKFITNLFLFIDGLEGHVHLVSNSVDKILNHFITPQLKQIIQRAKVIERKVQIATDLTYLGMSCKYCENKISSKANYRKKITLTARNNFLQVCSIAEDSIENTIEDEIDWAFKFTEKINWLMDSVIAQPHSYVLKMINTLDKNFKSFEILPNDLKISIFSMTTTYIANKMSDLFRKLPRYNLYTIVNLDIDLKKIEKYVDKIAVNALLSSKFVQLRQFINLIKTGPQQILQPGIRTSEFYTLELDWLITNFKKFKGLNGVHKAIGELVASIPSEIEMNNIRQELPLRFNKN</sequence>
<evidence type="ECO:0000256" key="2">
    <source>
        <dbReference type="ARBA" id="ARBA00022448"/>
    </source>
</evidence>
<dbReference type="InterPro" id="IPR007225">
    <property type="entry name" value="EXOC6/Sec15"/>
</dbReference>
<evidence type="ECO:0000256" key="3">
    <source>
        <dbReference type="ARBA" id="ARBA00022483"/>
    </source>
</evidence>
<name>A0AAV8A2F4_9EUKA</name>
<dbReference type="GO" id="GO:0090522">
    <property type="term" value="P:vesicle tethering involved in exocytosis"/>
    <property type="evidence" value="ECO:0007669"/>
    <property type="project" value="InterPro"/>
</dbReference>
<dbReference type="EMBL" id="JANTQA010000020">
    <property type="protein sequence ID" value="KAJ3446409.1"/>
    <property type="molecule type" value="Genomic_DNA"/>
</dbReference>
<dbReference type="InterPro" id="IPR042045">
    <property type="entry name" value="EXOC6/Sec15_C_dom1"/>
</dbReference>
<protein>
    <submittedName>
        <fullName evidence="7">Sec15</fullName>
    </submittedName>
</protein>
<dbReference type="InterPro" id="IPR046361">
    <property type="entry name" value="EXOC6/Sec15_C"/>
</dbReference>
<accession>A0AAV8A2F4</accession>
<dbReference type="GO" id="GO:0016020">
    <property type="term" value="C:membrane"/>
    <property type="evidence" value="ECO:0007669"/>
    <property type="project" value="TreeGrafter"/>
</dbReference>
<keyword evidence="10" id="KW-1185">Reference proteome</keyword>
<comment type="caution">
    <text evidence="7">The sequence shown here is derived from an EMBL/GenBank/DDBJ whole genome shotgun (WGS) entry which is preliminary data.</text>
</comment>
<dbReference type="Pfam" id="PF20651">
    <property type="entry name" value="EXOC6_Sec15_N"/>
    <property type="match status" value="1"/>
</dbReference>
<dbReference type="Proteomes" id="UP001146793">
    <property type="component" value="Unassembled WGS sequence"/>
</dbReference>
<evidence type="ECO:0000256" key="1">
    <source>
        <dbReference type="ARBA" id="ARBA00007944"/>
    </source>
</evidence>
<dbReference type="Proteomes" id="UP001150062">
    <property type="component" value="Unassembled WGS sequence"/>
</dbReference>
<evidence type="ECO:0000259" key="6">
    <source>
        <dbReference type="Pfam" id="PF20651"/>
    </source>
</evidence>
<dbReference type="Gene3D" id="1.20.58.670">
    <property type="entry name" value="Dsl1p vesicle tethering complex, Tip20p subunit, domain D"/>
    <property type="match status" value="1"/>
</dbReference>
<evidence type="ECO:0000313" key="9">
    <source>
        <dbReference type="Proteomes" id="UP001146793"/>
    </source>
</evidence>
<gene>
    <name evidence="7" type="ORF">M0812_08217</name>
    <name evidence="8" type="ORF">M0813_19934</name>
</gene>
<reference evidence="7" key="2">
    <citation type="submission" date="2022-08" db="EMBL/GenBank/DDBJ databases">
        <title>Novel sulphate-reducing endosymbionts in the free-living metamonad Anaeramoeba.</title>
        <authorList>
            <person name="Jerlstrom-Hultqvist J."/>
            <person name="Cepicka I."/>
            <person name="Gallot-Lavallee L."/>
            <person name="Salas-Leiva D."/>
            <person name="Curtis B.A."/>
            <person name="Zahonova K."/>
            <person name="Pipaliya S."/>
            <person name="Dacks J."/>
            <person name="Roger A.J."/>
        </authorList>
    </citation>
    <scope>NUCLEOTIDE SEQUENCE</scope>
    <source>
        <strain evidence="7">Busselton2</strain>
    </source>
</reference>